<protein>
    <submittedName>
        <fullName evidence="2">Uncharacterized protein</fullName>
    </submittedName>
</protein>
<feature type="non-terminal residue" evidence="2">
    <location>
        <position position="1"/>
    </location>
</feature>
<organism evidence="2 3">
    <name type="scientific">Symbiodinium pilosum</name>
    <name type="common">Dinoflagellate</name>
    <dbReference type="NCBI Taxonomy" id="2952"/>
    <lineage>
        <taxon>Eukaryota</taxon>
        <taxon>Sar</taxon>
        <taxon>Alveolata</taxon>
        <taxon>Dinophyceae</taxon>
        <taxon>Suessiales</taxon>
        <taxon>Symbiodiniaceae</taxon>
        <taxon>Symbiodinium</taxon>
    </lineage>
</organism>
<evidence type="ECO:0000313" key="2">
    <source>
        <dbReference type="EMBL" id="CAE7777364.1"/>
    </source>
</evidence>
<comment type="caution">
    <text evidence="2">The sequence shown here is derived from an EMBL/GenBank/DDBJ whole genome shotgun (WGS) entry which is preliminary data.</text>
</comment>
<feature type="region of interest" description="Disordered" evidence="1">
    <location>
        <begin position="187"/>
        <end position="216"/>
    </location>
</feature>
<accession>A0A812YD38</accession>
<evidence type="ECO:0000256" key="1">
    <source>
        <dbReference type="SAM" id="MobiDB-lite"/>
    </source>
</evidence>
<feature type="compositionally biased region" description="Basic and acidic residues" evidence="1">
    <location>
        <begin position="204"/>
        <end position="216"/>
    </location>
</feature>
<dbReference type="Proteomes" id="UP000649617">
    <property type="component" value="Unassembled WGS sequence"/>
</dbReference>
<sequence length="216" mass="23991">MPGLLEDDQTESSEKNDAAAEVEIWSLLLEDLPTEGTTGATGFLESLTPETIGGQSSSSAQFSFGSPSLQGSCNPEIPPADPAFYKQWPGETFEQYTQRLLGIPFDQTCAEARAEGHWEQEASFDFDVECEEIQGTAVTDVLVSDCVAFGGVDDRPMLEMNGTLGSRTMERPLEYIEQWQAHERTKWFGENRTVPTRNPDAEEERNSRLDKALHHP</sequence>
<dbReference type="AlphaFoldDB" id="A0A812YD38"/>
<name>A0A812YD38_SYMPI</name>
<reference evidence="2" key="1">
    <citation type="submission" date="2021-02" db="EMBL/GenBank/DDBJ databases">
        <authorList>
            <person name="Dougan E. K."/>
            <person name="Rhodes N."/>
            <person name="Thang M."/>
            <person name="Chan C."/>
        </authorList>
    </citation>
    <scope>NUCLEOTIDE SEQUENCE</scope>
</reference>
<keyword evidence="3" id="KW-1185">Reference proteome</keyword>
<gene>
    <name evidence="2" type="ORF">SPIL2461_LOCUS23037</name>
</gene>
<proteinExistence type="predicted"/>
<dbReference type="EMBL" id="CAJNIZ010047871">
    <property type="protein sequence ID" value="CAE7777364.1"/>
    <property type="molecule type" value="Genomic_DNA"/>
</dbReference>
<feature type="region of interest" description="Disordered" evidence="1">
    <location>
        <begin position="39"/>
        <end position="78"/>
    </location>
</feature>
<feature type="compositionally biased region" description="Low complexity" evidence="1">
    <location>
        <begin position="53"/>
        <end position="68"/>
    </location>
</feature>
<evidence type="ECO:0000313" key="3">
    <source>
        <dbReference type="Proteomes" id="UP000649617"/>
    </source>
</evidence>